<organism evidence="2 3">
    <name type="scientific">Allochromatium vinosum (strain ATCC 17899 / DSM 180 / NBRC 103801 / NCIMB 10441 / D)</name>
    <name type="common">Chromatium vinosum</name>
    <dbReference type="NCBI Taxonomy" id="572477"/>
    <lineage>
        <taxon>Bacteria</taxon>
        <taxon>Pseudomonadati</taxon>
        <taxon>Pseudomonadota</taxon>
        <taxon>Gammaproteobacteria</taxon>
        <taxon>Chromatiales</taxon>
        <taxon>Chromatiaceae</taxon>
        <taxon>Allochromatium</taxon>
    </lineage>
</organism>
<evidence type="ECO:0000256" key="1">
    <source>
        <dbReference type="SAM" id="Phobius"/>
    </source>
</evidence>
<name>D3RUG7_ALLVD</name>
<accession>D3RUG7</accession>
<reference evidence="2 3" key="1">
    <citation type="journal article" date="2011" name="Stand. Genomic Sci.">
        <title>Complete genome sequence of Allochromatium vinosum DSM 180(T).</title>
        <authorList>
            <person name="Weissgerber T."/>
            <person name="Zigann R."/>
            <person name="Bruce D."/>
            <person name="Chang Y.J."/>
            <person name="Detter J.C."/>
            <person name="Han C."/>
            <person name="Hauser L."/>
            <person name="Jeffries C.D."/>
            <person name="Land M."/>
            <person name="Munk A.C."/>
            <person name="Tapia R."/>
            <person name="Dahl C."/>
        </authorList>
    </citation>
    <scope>NUCLEOTIDE SEQUENCE [LARGE SCALE GENOMIC DNA]</scope>
    <source>
        <strain evidence="3">ATCC 17899 / DSM 180 / NBRC 103801 / NCIMB 10441 / D</strain>
    </source>
</reference>
<dbReference type="Pfam" id="PF14316">
    <property type="entry name" value="DUF4381"/>
    <property type="match status" value="1"/>
</dbReference>
<sequence length="165" mass="18906">MTADPLADLRDWHLPDPVSWWPLAPGWWLVAVLVLAGLLVVVRFGVRRRHRTSLQRAARRELERLGRELAVHGDRRRYLAELSRLLRRLALARYPRDQIAGLTGDDWLAFLDATCGTGEFSGGIGRVLVDSAYRPADQIDFDPERLAQLVERWIEFNANSIRGKR</sequence>
<evidence type="ECO:0000313" key="2">
    <source>
        <dbReference type="EMBL" id="ADC62826.1"/>
    </source>
</evidence>
<keyword evidence="3" id="KW-1185">Reference proteome</keyword>
<dbReference type="AlphaFoldDB" id="D3RUG7"/>
<evidence type="ECO:0008006" key="4">
    <source>
        <dbReference type="Google" id="ProtNLM"/>
    </source>
</evidence>
<proteinExistence type="predicted"/>
<dbReference type="Proteomes" id="UP000001441">
    <property type="component" value="Chromosome"/>
</dbReference>
<keyword evidence="1" id="KW-0812">Transmembrane</keyword>
<protein>
    <recommendedName>
        <fullName evidence="4">DUF4381 domain-containing protein</fullName>
    </recommendedName>
</protein>
<dbReference type="InterPro" id="IPR025489">
    <property type="entry name" value="DUF4381"/>
</dbReference>
<keyword evidence="1" id="KW-1133">Transmembrane helix</keyword>
<evidence type="ECO:0000313" key="3">
    <source>
        <dbReference type="Proteomes" id="UP000001441"/>
    </source>
</evidence>
<dbReference type="STRING" id="572477.Alvin_1902"/>
<dbReference type="KEGG" id="alv:Alvin_1902"/>
<keyword evidence="1" id="KW-0472">Membrane</keyword>
<feature type="transmembrane region" description="Helical" evidence="1">
    <location>
        <begin position="26"/>
        <end position="46"/>
    </location>
</feature>
<dbReference type="eggNOG" id="COG2304">
    <property type="taxonomic scope" value="Bacteria"/>
</dbReference>
<dbReference type="EMBL" id="CP001896">
    <property type="protein sequence ID" value="ADC62826.1"/>
    <property type="molecule type" value="Genomic_DNA"/>
</dbReference>
<dbReference type="OrthoDB" id="283083at2"/>
<gene>
    <name evidence="2" type="ordered locus">Alvin_1902</name>
</gene>
<dbReference type="HOGENOM" id="CLU_113195_0_2_6"/>
<dbReference type="RefSeq" id="WP_012971099.1">
    <property type="nucleotide sequence ID" value="NC_013851.1"/>
</dbReference>